<keyword evidence="2" id="KW-0378">Hydrolase</keyword>
<dbReference type="GO" id="GO:0055088">
    <property type="term" value="P:lipid homeostasis"/>
    <property type="evidence" value="ECO:0007669"/>
    <property type="project" value="TreeGrafter"/>
</dbReference>
<dbReference type="InterPro" id="IPR029058">
    <property type="entry name" value="AB_hydrolase_fold"/>
</dbReference>
<dbReference type="STRING" id="1317117.ATO7_11003"/>
<dbReference type="Gene3D" id="3.40.50.1820">
    <property type="entry name" value="alpha/beta hydrolase"/>
    <property type="match status" value="1"/>
</dbReference>
<name>A0A1Y1SBT3_9GAMM</name>
<proteinExistence type="predicted"/>
<protein>
    <submittedName>
        <fullName evidence="2">Putative hydrolase or acyltransferase</fullName>
    </submittedName>
</protein>
<dbReference type="GO" id="GO:0052689">
    <property type="term" value="F:carboxylic ester hydrolase activity"/>
    <property type="evidence" value="ECO:0007669"/>
    <property type="project" value="TreeGrafter"/>
</dbReference>
<sequence>MSESTPTLLLVHGAWHGAWCWEERFAPYLRQHGLQVQTIDLPGHGRQDTRRIPWFSVRDYADAVETQIQASSSPVVVAGHSMGGFVVQKVMERQPPNLAGAALFGAAPPWGVFSVVWHLLRSRPIDLGVASLGFNLYHLVREPRFAQALFYSASMPESEVRQYWAKTQNESFRAFLDMLALDLPKPAKADPKLPKWVIGGEHDTIFPPDVVRRTATAYGAEATIYPNMAHNLMLDAGWEKVADDLNNWISNLS</sequence>
<dbReference type="Proteomes" id="UP000192342">
    <property type="component" value="Unassembled WGS sequence"/>
</dbReference>
<dbReference type="SUPFAM" id="SSF53474">
    <property type="entry name" value="alpha/beta-Hydrolases"/>
    <property type="match status" value="1"/>
</dbReference>
<comment type="caution">
    <text evidence="2">The sequence shown here is derived from an EMBL/GenBank/DDBJ whole genome shotgun (WGS) entry which is preliminary data.</text>
</comment>
<dbReference type="PANTHER" id="PTHR42886:SF42">
    <property type="entry name" value="ALPHA_BETA-HYDROLASES SUPERFAMILY PROTEIN"/>
    <property type="match status" value="1"/>
</dbReference>
<organism evidence="2 3">
    <name type="scientific">Oceanococcus atlanticus</name>
    <dbReference type="NCBI Taxonomy" id="1317117"/>
    <lineage>
        <taxon>Bacteria</taxon>
        <taxon>Pseudomonadati</taxon>
        <taxon>Pseudomonadota</taxon>
        <taxon>Gammaproteobacteria</taxon>
        <taxon>Chromatiales</taxon>
        <taxon>Oceanococcaceae</taxon>
        <taxon>Oceanococcus</taxon>
    </lineage>
</organism>
<accession>A0A1Y1SBT3</accession>
<dbReference type="RefSeq" id="WP_158523170.1">
    <property type="nucleotide sequence ID" value="NZ_AQQV01000003.1"/>
</dbReference>
<dbReference type="GO" id="GO:0042171">
    <property type="term" value="F:lysophosphatidic acid acyltransferase activity"/>
    <property type="evidence" value="ECO:0007669"/>
    <property type="project" value="TreeGrafter"/>
</dbReference>
<keyword evidence="2" id="KW-0808">Transferase</keyword>
<dbReference type="PANTHER" id="PTHR42886">
    <property type="entry name" value="RE40534P-RELATED"/>
    <property type="match status" value="1"/>
</dbReference>
<gene>
    <name evidence="2" type="ORF">ATO7_11003</name>
</gene>
<dbReference type="Pfam" id="PF12697">
    <property type="entry name" value="Abhydrolase_6"/>
    <property type="match status" value="1"/>
</dbReference>
<evidence type="ECO:0000313" key="3">
    <source>
        <dbReference type="Proteomes" id="UP000192342"/>
    </source>
</evidence>
<feature type="domain" description="AB hydrolase-1" evidence="1">
    <location>
        <begin position="8"/>
        <end position="243"/>
    </location>
</feature>
<reference evidence="2 3" key="1">
    <citation type="submission" date="2013-04" db="EMBL/GenBank/DDBJ databases">
        <title>Oceanococcus atlanticus 22II-S10r2 Genome Sequencing.</title>
        <authorList>
            <person name="Lai Q."/>
            <person name="Li G."/>
            <person name="Shao Z."/>
        </authorList>
    </citation>
    <scope>NUCLEOTIDE SEQUENCE [LARGE SCALE GENOMIC DNA]</scope>
    <source>
        <strain evidence="2 3">22II-S10r2</strain>
    </source>
</reference>
<dbReference type="AlphaFoldDB" id="A0A1Y1SBT3"/>
<keyword evidence="2" id="KW-0012">Acyltransferase</keyword>
<evidence type="ECO:0000313" key="2">
    <source>
        <dbReference type="EMBL" id="ORE85816.1"/>
    </source>
</evidence>
<dbReference type="GO" id="GO:0006654">
    <property type="term" value="P:phosphatidic acid biosynthetic process"/>
    <property type="evidence" value="ECO:0007669"/>
    <property type="project" value="TreeGrafter"/>
</dbReference>
<dbReference type="OrthoDB" id="9806902at2"/>
<evidence type="ECO:0000259" key="1">
    <source>
        <dbReference type="Pfam" id="PF12697"/>
    </source>
</evidence>
<keyword evidence="3" id="KW-1185">Reference proteome</keyword>
<dbReference type="InterPro" id="IPR000073">
    <property type="entry name" value="AB_hydrolase_1"/>
</dbReference>
<dbReference type="EMBL" id="AQQV01000003">
    <property type="protein sequence ID" value="ORE85816.1"/>
    <property type="molecule type" value="Genomic_DNA"/>
</dbReference>